<protein>
    <submittedName>
        <fullName evidence="2">BEACH domain-containing protein</fullName>
    </submittedName>
</protein>
<dbReference type="PANTHER" id="PTHR46866">
    <property type="entry name" value="GH12955P"/>
    <property type="match status" value="1"/>
</dbReference>
<dbReference type="SUPFAM" id="SSF56112">
    <property type="entry name" value="Protein kinase-like (PK-like)"/>
    <property type="match status" value="1"/>
</dbReference>
<organism evidence="2 3">
    <name type="scientific">Dimargaris cristalligena</name>
    <dbReference type="NCBI Taxonomy" id="215637"/>
    <lineage>
        <taxon>Eukaryota</taxon>
        <taxon>Fungi</taxon>
        <taxon>Fungi incertae sedis</taxon>
        <taxon>Zoopagomycota</taxon>
        <taxon>Kickxellomycotina</taxon>
        <taxon>Dimargaritomycetes</taxon>
        <taxon>Dimargaritales</taxon>
        <taxon>Dimargaritaceae</taxon>
        <taxon>Dimargaris</taxon>
    </lineage>
</organism>
<evidence type="ECO:0000313" key="2">
    <source>
        <dbReference type="EMBL" id="RKP34464.1"/>
    </source>
</evidence>
<keyword evidence="3" id="KW-1185">Reference proteome</keyword>
<dbReference type="Proteomes" id="UP000268162">
    <property type="component" value="Unassembled WGS sequence"/>
</dbReference>
<dbReference type="InterPro" id="IPR000409">
    <property type="entry name" value="BEACH_dom"/>
</dbReference>
<dbReference type="CDD" id="cd06071">
    <property type="entry name" value="Beach"/>
    <property type="match status" value="1"/>
</dbReference>
<dbReference type="PROSITE" id="PS50197">
    <property type="entry name" value="BEACH"/>
    <property type="match status" value="1"/>
</dbReference>
<evidence type="ECO:0000259" key="1">
    <source>
        <dbReference type="PROSITE" id="PS50197"/>
    </source>
</evidence>
<feature type="non-terminal residue" evidence="2">
    <location>
        <position position="412"/>
    </location>
</feature>
<gene>
    <name evidence="2" type="ORF">BJ085DRAFT_18531</name>
</gene>
<dbReference type="Gene3D" id="1.10.1540.10">
    <property type="entry name" value="BEACH domain"/>
    <property type="match status" value="1"/>
</dbReference>
<reference evidence="3" key="1">
    <citation type="journal article" date="2018" name="Nat. Microbiol.">
        <title>Leveraging single-cell genomics to expand the fungal tree of life.</title>
        <authorList>
            <person name="Ahrendt S.R."/>
            <person name="Quandt C.A."/>
            <person name="Ciobanu D."/>
            <person name="Clum A."/>
            <person name="Salamov A."/>
            <person name="Andreopoulos B."/>
            <person name="Cheng J.F."/>
            <person name="Woyke T."/>
            <person name="Pelin A."/>
            <person name="Henrissat B."/>
            <person name="Reynolds N.K."/>
            <person name="Benny G.L."/>
            <person name="Smith M.E."/>
            <person name="James T.Y."/>
            <person name="Grigoriev I.V."/>
        </authorList>
    </citation>
    <scope>NUCLEOTIDE SEQUENCE [LARGE SCALE GENOMIC DNA]</scope>
    <source>
        <strain evidence="3">RSA 468</strain>
    </source>
</reference>
<dbReference type="EMBL" id="ML003193">
    <property type="protein sequence ID" value="RKP34464.1"/>
    <property type="molecule type" value="Genomic_DNA"/>
</dbReference>
<accession>A0A4P9ZMA0</accession>
<dbReference type="InterPro" id="IPR011009">
    <property type="entry name" value="Kinase-like_dom_sf"/>
</dbReference>
<dbReference type="SMART" id="SM01026">
    <property type="entry name" value="Beach"/>
    <property type="match status" value="1"/>
</dbReference>
<dbReference type="SUPFAM" id="SSF81837">
    <property type="entry name" value="BEACH domain"/>
    <property type="match status" value="1"/>
</dbReference>
<dbReference type="AlphaFoldDB" id="A0A4P9ZMA0"/>
<sequence>MSLAGNFHHFLRDLFAHRPFFRIRDPPHPSQSVSSESLTVDASDQTLVLEPLSLGEPNIKPPLAFPEASNFGTPLCVIEGPTAHFVLYHHHAVSLADMLNFSAKFVEQDSRRTFILYQVARSLAALHHRGAYLGHLDSAHIWVDEHSWVHLRDLAPIPSRLPEIRGSSPPLHLVRSPPPTHPVSLWTQGQISNFQYLMLLNHYAGRRVGDPNFYPILPWITDFTGDSIVGHWRDFSKTKFRINKGDEQLDFTFEGPTPHHISDILSDITFFVYTARRTPVAVLCQFVRSIYEPHEYPKSLARLYDWTPDECIPEFYTDPGLFRSIHLDMPDLQLPNWATSPEDFIAQHAAALESDHVSSRLHTWIDLTFGYNLTGEAAVRAKNVALPLVETNQPTFRKHGVKQIFFEPHPPK</sequence>
<name>A0A4P9ZMA0_9FUNG</name>
<evidence type="ECO:0000313" key="3">
    <source>
        <dbReference type="Proteomes" id="UP000268162"/>
    </source>
</evidence>
<dbReference type="InterPro" id="IPR036372">
    <property type="entry name" value="BEACH_dom_sf"/>
</dbReference>
<dbReference type="Pfam" id="PF02138">
    <property type="entry name" value="Beach"/>
    <property type="match status" value="1"/>
</dbReference>
<feature type="domain" description="BEACH" evidence="1">
    <location>
        <begin position="171"/>
        <end position="412"/>
    </location>
</feature>
<dbReference type="STRING" id="215637.A0A4P9ZMA0"/>
<proteinExistence type="predicted"/>
<dbReference type="PANTHER" id="PTHR46866:SF1">
    <property type="entry name" value="GH12955P"/>
    <property type="match status" value="1"/>
</dbReference>